<dbReference type="InterPro" id="IPR006946">
    <property type="entry name" value="DGR2-like_dom"/>
</dbReference>
<dbReference type="Proteomes" id="UP001230685">
    <property type="component" value="Unassembled WGS sequence"/>
</dbReference>
<proteinExistence type="predicted"/>
<dbReference type="InterPro" id="IPR013424">
    <property type="entry name" value="Ice-binding_C"/>
</dbReference>
<keyword evidence="5" id="KW-1185">Reference proteome</keyword>
<dbReference type="EMBL" id="JAUUDS010000001">
    <property type="protein sequence ID" value="MDP1025668.1"/>
    <property type="molecule type" value="Genomic_DNA"/>
</dbReference>
<dbReference type="NCBIfam" id="NF035944">
    <property type="entry name" value="PEPxxWA-CTERM"/>
    <property type="match status" value="1"/>
</dbReference>
<sequence length="244" mass="25147">MKKIAFAVAAMTVAAAAPASAANLNLVTNGGFESTTTTSSTGNFQIGNAGTVAGWTSTGGYNLLFNAANATTGNAAGTYAYTNKEKMWAANASSQGGNFLALDGDSTARGAVQQVINGLTIGQQYLLTFEWGAGQLQSRDGATTEQLLVGFGNDSFSTTILNNVSHGFTGWNTVSRTFTATSTSQVLSFLSIGTPNGLPPIATLDNVAMTAVPEPATWAMMLVGFAMVGATARYRRRNTKAAIA</sequence>
<dbReference type="Pfam" id="PF04862">
    <property type="entry name" value="DUF642"/>
    <property type="match status" value="1"/>
</dbReference>
<feature type="domain" description="Ice-binding protein C-terminal" evidence="3">
    <location>
        <begin position="211"/>
        <end position="236"/>
    </location>
</feature>
<dbReference type="RefSeq" id="WP_305171258.1">
    <property type="nucleotide sequence ID" value="NZ_JAUUDS010000001.1"/>
</dbReference>
<comment type="caution">
    <text evidence="4">The sequence shown here is derived from an EMBL/GenBank/DDBJ whole genome shotgun (WGS) entry which is preliminary data.</text>
</comment>
<dbReference type="Gene3D" id="2.60.120.260">
    <property type="entry name" value="Galactose-binding domain-like"/>
    <property type="match status" value="1"/>
</dbReference>
<name>A0ABT9EFC7_9SPHN</name>
<evidence type="ECO:0000256" key="1">
    <source>
        <dbReference type="SAM" id="SignalP"/>
    </source>
</evidence>
<dbReference type="Pfam" id="PF07589">
    <property type="entry name" value="PEP-CTERM"/>
    <property type="match status" value="1"/>
</dbReference>
<organism evidence="4 5">
    <name type="scientific">Sphingomonas aurea</name>
    <dbReference type="NCBI Taxonomy" id="3063994"/>
    <lineage>
        <taxon>Bacteria</taxon>
        <taxon>Pseudomonadati</taxon>
        <taxon>Pseudomonadota</taxon>
        <taxon>Alphaproteobacteria</taxon>
        <taxon>Sphingomonadales</taxon>
        <taxon>Sphingomonadaceae</taxon>
        <taxon>Sphingomonas</taxon>
    </lineage>
</organism>
<protein>
    <submittedName>
        <fullName evidence="4">PEPxxWA-CTERM sorting domain-containing protein</fullName>
    </submittedName>
</protein>
<dbReference type="NCBIfam" id="TIGR02595">
    <property type="entry name" value="PEP_CTERM"/>
    <property type="match status" value="1"/>
</dbReference>
<keyword evidence="1" id="KW-0732">Signal</keyword>
<evidence type="ECO:0000313" key="4">
    <source>
        <dbReference type="EMBL" id="MDP1025668.1"/>
    </source>
</evidence>
<feature type="signal peptide" evidence="1">
    <location>
        <begin position="1"/>
        <end position="21"/>
    </location>
</feature>
<reference evidence="4 5" key="1">
    <citation type="submission" date="2023-07" db="EMBL/GenBank/DDBJ databases">
        <authorList>
            <person name="Kim M.K."/>
        </authorList>
    </citation>
    <scope>NUCLEOTIDE SEQUENCE [LARGE SCALE GENOMIC DNA]</scope>
    <source>
        <strain evidence="4 5">KR1UV-12</strain>
    </source>
</reference>
<evidence type="ECO:0000313" key="5">
    <source>
        <dbReference type="Proteomes" id="UP001230685"/>
    </source>
</evidence>
<evidence type="ECO:0000259" key="2">
    <source>
        <dbReference type="Pfam" id="PF04862"/>
    </source>
</evidence>
<feature type="domain" description="DUF642" evidence="2">
    <location>
        <begin position="26"/>
        <end position="195"/>
    </location>
</feature>
<feature type="chain" id="PRO_5046666280" evidence="1">
    <location>
        <begin position="22"/>
        <end position="244"/>
    </location>
</feature>
<accession>A0ABT9EFC7</accession>
<gene>
    <name evidence="4" type="ORF">Q5H91_00440</name>
</gene>
<evidence type="ECO:0000259" key="3">
    <source>
        <dbReference type="Pfam" id="PF07589"/>
    </source>
</evidence>